<feature type="binding site" evidence="4">
    <location>
        <position position="275"/>
    </location>
    <ligand>
        <name>S-adenosyl-L-methionine</name>
        <dbReference type="ChEBI" id="CHEBI:59789"/>
    </ligand>
</feature>
<dbReference type="GO" id="GO:0070041">
    <property type="term" value="F:rRNA (uridine-C5-)-methyltransferase activity"/>
    <property type="evidence" value="ECO:0007669"/>
    <property type="project" value="TreeGrafter"/>
</dbReference>
<dbReference type="Gene3D" id="3.40.50.150">
    <property type="entry name" value="Vaccinia Virus protein VP39"/>
    <property type="match status" value="1"/>
</dbReference>
<dbReference type="EMBL" id="RDRB01000003">
    <property type="protein sequence ID" value="ROU03285.1"/>
    <property type="molecule type" value="Genomic_DNA"/>
</dbReference>
<feature type="binding site" evidence="4">
    <location>
        <position position="228"/>
    </location>
    <ligand>
        <name>S-adenosyl-L-methionine</name>
        <dbReference type="ChEBI" id="CHEBI:59789"/>
    </ligand>
</feature>
<dbReference type="Pfam" id="PF05958">
    <property type="entry name" value="tRNA_U5-meth_tr"/>
    <property type="match status" value="1"/>
</dbReference>
<keyword evidence="6" id="KW-1185">Reference proteome</keyword>
<dbReference type="PANTHER" id="PTHR11061">
    <property type="entry name" value="RNA M5U METHYLTRANSFERASE"/>
    <property type="match status" value="1"/>
</dbReference>
<dbReference type="CDD" id="cd02440">
    <property type="entry name" value="AdoMet_MTases"/>
    <property type="match status" value="1"/>
</dbReference>
<organism evidence="5 6">
    <name type="scientific">Histidinibacterium lentulum</name>
    <dbReference type="NCBI Taxonomy" id="2480588"/>
    <lineage>
        <taxon>Bacteria</taxon>
        <taxon>Pseudomonadati</taxon>
        <taxon>Pseudomonadota</taxon>
        <taxon>Alphaproteobacteria</taxon>
        <taxon>Rhodobacterales</taxon>
        <taxon>Paracoccaceae</taxon>
        <taxon>Histidinibacterium</taxon>
    </lineage>
</organism>
<dbReference type="Gene3D" id="2.40.50.1070">
    <property type="match status" value="1"/>
</dbReference>
<keyword evidence="1 4" id="KW-0489">Methyltransferase</keyword>
<dbReference type="Proteomes" id="UP000268016">
    <property type="component" value="Unassembled WGS sequence"/>
</dbReference>
<comment type="similarity">
    <text evidence="4">Belongs to the class I-like SAM-binding methyltransferase superfamily. RNA M5U methyltransferase family.</text>
</comment>
<evidence type="ECO:0000256" key="3">
    <source>
        <dbReference type="ARBA" id="ARBA00022691"/>
    </source>
</evidence>
<feature type="active site" description="Nucleophile" evidence="4">
    <location>
        <position position="349"/>
    </location>
</feature>
<evidence type="ECO:0000256" key="1">
    <source>
        <dbReference type="ARBA" id="ARBA00022603"/>
    </source>
</evidence>
<accession>A0A3N2R721</accession>
<feature type="binding site" evidence="4">
    <location>
        <position position="323"/>
    </location>
    <ligand>
        <name>S-adenosyl-L-methionine</name>
        <dbReference type="ChEBI" id="CHEBI:59789"/>
    </ligand>
</feature>
<protein>
    <submittedName>
        <fullName evidence="5">Class I SAM-dependent RNA methyltransferase</fullName>
    </submittedName>
</protein>
<reference evidence="5 6" key="1">
    <citation type="submission" date="2018-10" db="EMBL/GenBank/DDBJ databases">
        <title>Histidinibacterium lentulum gen. nov., sp. nov., a marine bacterium from the culture broth of Picochlorum sp. 122.</title>
        <authorList>
            <person name="Wang G."/>
        </authorList>
    </citation>
    <scope>NUCLEOTIDE SEQUENCE [LARGE SCALE GENOMIC DNA]</scope>
    <source>
        <strain evidence="5 6">B17</strain>
    </source>
</reference>
<dbReference type="SUPFAM" id="SSF53335">
    <property type="entry name" value="S-adenosyl-L-methionine-dependent methyltransferases"/>
    <property type="match status" value="1"/>
</dbReference>
<proteinExistence type="inferred from homology"/>
<evidence type="ECO:0000313" key="5">
    <source>
        <dbReference type="EMBL" id="ROU03285.1"/>
    </source>
</evidence>
<dbReference type="OrthoDB" id="9804590at2"/>
<keyword evidence="2 4" id="KW-0808">Transferase</keyword>
<name>A0A3N2R721_9RHOB</name>
<dbReference type="PANTHER" id="PTHR11061:SF49">
    <property type="entry name" value="23S RRNA (URACIL(1939)-C(5))-METHYLTRANSFERASE RLMD"/>
    <property type="match status" value="1"/>
</dbReference>
<gene>
    <name evidence="5" type="ORF">EAT49_07315</name>
</gene>
<evidence type="ECO:0000256" key="2">
    <source>
        <dbReference type="ARBA" id="ARBA00022679"/>
    </source>
</evidence>
<evidence type="ECO:0000313" key="6">
    <source>
        <dbReference type="Proteomes" id="UP000268016"/>
    </source>
</evidence>
<sequence length="392" mass="41335">MLHLTPGGLGQTAAGGPVPYVLTGETVSPTGKVLTQSPHRVTPPCPHFGTCGGCVLQHASDAFVADWKAEVVHDALTRSGLKAEIAGVVTSPIGSRRRAKLAGRRTKSGALVGFHARRTHQIVEIPECRVLHPSLLALVPALRDLTREIASRKGEVAYSVTTTANGPDLMIEGGKPLTAPLRQRLAALAEKLSLSRLTCGEEPIATRLPPVQRFGRAEVAPPPGAFLQATPEGEAALVDGVRAATSGARRMLDLFAGSGTFALSIAEAVEVQAVEASAPMLAALDRGWRHATGLKRVTTLRRDLFRDPLVGPELDGFDVAVVDPPRAGARAQVEALAASGIRRVVMVSCAPATFAPDARRLVDAGFSMGPVTVVDQFRWSPHVELISAFTRS</sequence>
<evidence type="ECO:0000256" key="4">
    <source>
        <dbReference type="PROSITE-ProRule" id="PRU01024"/>
    </source>
</evidence>
<comment type="caution">
    <text evidence="5">The sequence shown here is derived from an EMBL/GenBank/DDBJ whole genome shotgun (WGS) entry which is preliminary data.</text>
</comment>
<keyword evidence="3 4" id="KW-0949">S-adenosyl-L-methionine</keyword>
<dbReference type="AlphaFoldDB" id="A0A3N2R721"/>
<feature type="binding site" evidence="4">
    <location>
        <position position="255"/>
    </location>
    <ligand>
        <name>S-adenosyl-L-methionine</name>
        <dbReference type="ChEBI" id="CHEBI:59789"/>
    </ligand>
</feature>
<dbReference type="InterPro" id="IPR029063">
    <property type="entry name" value="SAM-dependent_MTases_sf"/>
</dbReference>
<dbReference type="InterPro" id="IPR010280">
    <property type="entry name" value="U5_MeTrfase_fam"/>
</dbReference>
<dbReference type="GO" id="GO:0070475">
    <property type="term" value="P:rRNA base methylation"/>
    <property type="evidence" value="ECO:0007669"/>
    <property type="project" value="TreeGrafter"/>
</dbReference>
<dbReference type="PROSITE" id="PS51687">
    <property type="entry name" value="SAM_MT_RNA_M5U"/>
    <property type="match status" value="1"/>
</dbReference>